<protein>
    <submittedName>
        <fullName evidence="11">ATP-binding cassette, subfamily B</fullName>
    </submittedName>
</protein>
<dbReference type="CDD" id="cd18545">
    <property type="entry name" value="ABC_6TM_YknV_like"/>
    <property type="match status" value="1"/>
</dbReference>
<feature type="transmembrane region" description="Helical" evidence="8">
    <location>
        <begin position="277"/>
        <end position="298"/>
    </location>
</feature>
<dbReference type="FunFam" id="3.40.50.300:FF:000287">
    <property type="entry name" value="Multidrug ABC transporter ATP-binding protein"/>
    <property type="match status" value="1"/>
</dbReference>
<evidence type="ECO:0000256" key="6">
    <source>
        <dbReference type="ARBA" id="ARBA00022989"/>
    </source>
</evidence>
<dbReference type="AlphaFoldDB" id="A0A1M5I7L0"/>
<dbReference type="Pfam" id="PF00005">
    <property type="entry name" value="ABC_tran"/>
    <property type="match status" value="1"/>
</dbReference>
<keyword evidence="12" id="KW-1185">Reference proteome</keyword>
<comment type="subcellular location">
    <subcellularLocation>
        <location evidence="1">Cell membrane</location>
        <topology evidence="1">Multi-pass membrane protein</topology>
    </subcellularLocation>
</comment>
<dbReference type="SMART" id="SM00382">
    <property type="entry name" value="AAA"/>
    <property type="match status" value="1"/>
</dbReference>
<dbReference type="GO" id="GO:0016887">
    <property type="term" value="F:ATP hydrolysis activity"/>
    <property type="evidence" value="ECO:0007669"/>
    <property type="project" value="InterPro"/>
</dbReference>
<keyword evidence="2" id="KW-0813">Transport</keyword>
<feature type="transmembrane region" description="Helical" evidence="8">
    <location>
        <begin position="86"/>
        <end position="107"/>
    </location>
</feature>
<dbReference type="InterPro" id="IPR039421">
    <property type="entry name" value="Type_1_exporter"/>
</dbReference>
<dbReference type="GO" id="GO:0015421">
    <property type="term" value="F:ABC-type oligopeptide transporter activity"/>
    <property type="evidence" value="ECO:0007669"/>
    <property type="project" value="TreeGrafter"/>
</dbReference>
<evidence type="ECO:0000313" key="11">
    <source>
        <dbReference type="EMBL" id="SHG24295.1"/>
    </source>
</evidence>
<dbReference type="GO" id="GO:0005886">
    <property type="term" value="C:plasma membrane"/>
    <property type="evidence" value="ECO:0007669"/>
    <property type="project" value="UniProtKB-SubCell"/>
</dbReference>
<dbReference type="EMBL" id="FQVW01000022">
    <property type="protein sequence ID" value="SHG24295.1"/>
    <property type="molecule type" value="Genomic_DNA"/>
</dbReference>
<dbReference type="PROSITE" id="PS50929">
    <property type="entry name" value="ABC_TM1F"/>
    <property type="match status" value="1"/>
</dbReference>
<dbReference type="InterPro" id="IPR011527">
    <property type="entry name" value="ABC1_TM_dom"/>
</dbReference>
<dbReference type="InterPro" id="IPR027417">
    <property type="entry name" value="P-loop_NTPase"/>
</dbReference>
<proteinExistence type="predicted"/>
<evidence type="ECO:0000256" key="4">
    <source>
        <dbReference type="ARBA" id="ARBA00022741"/>
    </source>
</evidence>
<evidence type="ECO:0000259" key="9">
    <source>
        <dbReference type="PROSITE" id="PS50893"/>
    </source>
</evidence>
<dbReference type="PROSITE" id="PS50893">
    <property type="entry name" value="ABC_TRANSPORTER_2"/>
    <property type="match status" value="1"/>
</dbReference>
<feature type="transmembrane region" description="Helical" evidence="8">
    <location>
        <begin position="161"/>
        <end position="184"/>
    </location>
</feature>
<dbReference type="InterPro" id="IPR003593">
    <property type="entry name" value="AAA+_ATPase"/>
</dbReference>
<evidence type="ECO:0000256" key="2">
    <source>
        <dbReference type="ARBA" id="ARBA00022448"/>
    </source>
</evidence>
<dbReference type="STRING" id="930117.SAMN05216225_102210"/>
<evidence type="ECO:0000256" key="8">
    <source>
        <dbReference type="SAM" id="Phobius"/>
    </source>
</evidence>
<organism evidence="11 12">
    <name type="scientific">Ornithinibacillus halophilus</name>
    <dbReference type="NCBI Taxonomy" id="930117"/>
    <lineage>
        <taxon>Bacteria</taxon>
        <taxon>Bacillati</taxon>
        <taxon>Bacillota</taxon>
        <taxon>Bacilli</taxon>
        <taxon>Bacillales</taxon>
        <taxon>Bacillaceae</taxon>
        <taxon>Ornithinibacillus</taxon>
    </lineage>
</organism>
<dbReference type="Gene3D" id="1.20.1560.10">
    <property type="entry name" value="ABC transporter type 1, transmembrane domain"/>
    <property type="match status" value="1"/>
</dbReference>
<dbReference type="Pfam" id="PF00664">
    <property type="entry name" value="ABC_membrane"/>
    <property type="match status" value="1"/>
</dbReference>
<dbReference type="SUPFAM" id="SSF90123">
    <property type="entry name" value="ABC transporter transmembrane region"/>
    <property type="match status" value="1"/>
</dbReference>
<evidence type="ECO:0000259" key="10">
    <source>
        <dbReference type="PROSITE" id="PS50929"/>
    </source>
</evidence>
<gene>
    <name evidence="11" type="ORF">SAMN05216225_102210</name>
</gene>
<keyword evidence="5 11" id="KW-0067">ATP-binding</keyword>
<dbReference type="GO" id="GO:0005524">
    <property type="term" value="F:ATP binding"/>
    <property type="evidence" value="ECO:0007669"/>
    <property type="project" value="UniProtKB-KW"/>
</dbReference>
<dbReference type="PANTHER" id="PTHR43394:SF1">
    <property type="entry name" value="ATP-BINDING CASSETTE SUB-FAMILY B MEMBER 10, MITOCHONDRIAL"/>
    <property type="match status" value="1"/>
</dbReference>
<dbReference type="InterPro" id="IPR036640">
    <property type="entry name" value="ABC1_TM_sf"/>
</dbReference>
<keyword evidence="4" id="KW-0547">Nucleotide-binding</keyword>
<dbReference type="PROSITE" id="PS00211">
    <property type="entry name" value="ABC_TRANSPORTER_1"/>
    <property type="match status" value="1"/>
</dbReference>
<dbReference type="InterPro" id="IPR003439">
    <property type="entry name" value="ABC_transporter-like_ATP-bd"/>
</dbReference>
<dbReference type="Proteomes" id="UP000183988">
    <property type="component" value="Unassembled WGS sequence"/>
</dbReference>
<sequence length="613" mass="69835">MAKTKEKIKEDRHLKRFHYTVEHAIEKPFNWKQLWRLLVFLKPYSKNYLPASLLAMLVSTAVRLLVPILIGKVAIDIALANEDTTLLTYLVFGIAALYLVSYIGNVFRIKWVNILGQNVIYDLRQKLFSHVQRLSHRFFDQRSAGSILVRIMNDTNSLQELFTNGIINLIMDIITLTSIIIILLVLDVKLALAIMVIIPLMFYISTKLRRNIRRSWQDVRIQQSRMNSHLNESIQGIRITQSFSQEKENTEFFNGVNTDNFESWRVASKKSAMFRPMVELCNAIGTIILISYGAYLILLGEENGGIAIGTFVIFTFFLGMFWEPISRLGQMYNQLLMAMAASERIFEYLDEQPNVEEKTDAKELTEMDGHIEFERVQFSYDEERIALHEISLDIKAGQTIALVGHTGSGKSTIANLISRFYDPTKGAVKIDGHDLRDVKLDSLRQQISVVLQDTFIFSGTILENIRFGNPGATDEEVMEAAKVVGADEFIQRLANGYHTEVEERGNILSAGERQLLSFARALLADPRILILDEATASIDTETEVKIQLALKKLLKGRTAIIIAHRLSTIRESDNIFVLEQGKVLENGNHQELMQQKGEYYDLVKSQFQMLDAI</sequence>
<dbReference type="SUPFAM" id="SSF52540">
    <property type="entry name" value="P-loop containing nucleoside triphosphate hydrolases"/>
    <property type="match status" value="1"/>
</dbReference>
<dbReference type="PANTHER" id="PTHR43394">
    <property type="entry name" value="ATP-DEPENDENT PERMEASE MDL1, MITOCHONDRIAL"/>
    <property type="match status" value="1"/>
</dbReference>
<dbReference type="RefSeq" id="WP_072890562.1">
    <property type="nucleotide sequence ID" value="NZ_FQVW01000022.1"/>
</dbReference>
<keyword evidence="3 8" id="KW-0812">Transmembrane</keyword>
<evidence type="ECO:0000256" key="3">
    <source>
        <dbReference type="ARBA" id="ARBA00022692"/>
    </source>
</evidence>
<dbReference type="InterPro" id="IPR017871">
    <property type="entry name" value="ABC_transporter-like_CS"/>
</dbReference>
<evidence type="ECO:0000256" key="5">
    <source>
        <dbReference type="ARBA" id="ARBA00022840"/>
    </source>
</evidence>
<evidence type="ECO:0000256" key="7">
    <source>
        <dbReference type="ARBA" id="ARBA00023136"/>
    </source>
</evidence>
<feature type="domain" description="ABC transmembrane type-1" evidence="10">
    <location>
        <begin position="51"/>
        <end position="337"/>
    </location>
</feature>
<keyword evidence="7 8" id="KW-0472">Membrane</keyword>
<dbReference type="Gene3D" id="3.40.50.300">
    <property type="entry name" value="P-loop containing nucleotide triphosphate hydrolases"/>
    <property type="match status" value="1"/>
</dbReference>
<feature type="transmembrane region" description="Helical" evidence="8">
    <location>
        <begin position="48"/>
        <end position="66"/>
    </location>
</feature>
<feature type="domain" description="ABC transporter" evidence="9">
    <location>
        <begin position="371"/>
        <end position="605"/>
    </location>
</feature>
<accession>A0A1M5I7L0</accession>
<evidence type="ECO:0000313" key="12">
    <source>
        <dbReference type="Proteomes" id="UP000183988"/>
    </source>
</evidence>
<feature type="transmembrane region" description="Helical" evidence="8">
    <location>
        <begin position="304"/>
        <end position="322"/>
    </location>
</feature>
<name>A0A1M5I7L0_9BACI</name>
<feature type="transmembrane region" description="Helical" evidence="8">
    <location>
        <begin position="190"/>
        <end position="206"/>
    </location>
</feature>
<keyword evidence="6 8" id="KW-1133">Transmembrane helix</keyword>
<dbReference type="OrthoDB" id="9770415at2"/>
<dbReference type="CDD" id="cd03254">
    <property type="entry name" value="ABCC_Glucan_exporter_like"/>
    <property type="match status" value="1"/>
</dbReference>
<evidence type="ECO:0000256" key="1">
    <source>
        <dbReference type="ARBA" id="ARBA00004651"/>
    </source>
</evidence>
<reference evidence="11 12" key="1">
    <citation type="submission" date="2016-11" db="EMBL/GenBank/DDBJ databases">
        <authorList>
            <person name="Jaros S."/>
            <person name="Januszkiewicz K."/>
            <person name="Wedrychowicz H."/>
        </authorList>
    </citation>
    <scope>NUCLEOTIDE SEQUENCE [LARGE SCALE GENOMIC DNA]</scope>
    <source>
        <strain evidence="11 12">IBRC-M 10683</strain>
    </source>
</reference>